<protein>
    <submittedName>
        <fullName evidence="5">Uncharacterized protein</fullName>
    </submittedName>
</protein>
<dbReference type="PANTHER" id="PTHR10509">
    <property type="entry name" value="O-METHYLTRANSFERASE-RELATED"/>
    <property type="match status" value="1"/>
</dbReference>
<dbReference type="EMBL" id="GL870985">
    <property type="protein sequence ID" value="EGC38052.1"/>
    <property type="molecule type" value="Genomic_DNA"/>
</dbReference>
<evidence type="ECO:0000256" key="2">
    <source>
        <dbReference type="ARBA" id="ARBA00022679"/>
    </source>
</evidence>
<organism evidence="5 6">
    <name type="scientific">Dictyostelium purpureum</name>
    <name type="common">Slime mold</name>
    <dbReference type="NCBI Taxonomy" id="5786"/>
    <lineage>
        <taxon>Eukaryota</taxon>
        <taxon>Amoebozoa</taxon>
        <taxon>Evosea</taxon>
        <taxon>Eumycetozoa</taxon>
        <taxon>Dictyostelia</taxon>
        <taxon>Dictyosteliales</taxon>
        <taxon>Dictyosteliaceae</taxon>
        <taxon>Dictyostelium</taxon>
    </lineage>
</organism>
<comment type="similarity">
    <text evidence="4">Belongs to the class I-like SAM-binding methyltransferase superfamily. Cation-dependent O-methyltransferase family.</text>
</comment>
<name>F0ZDE3_DICPU</name>
<evidence type="ECO:0000313" key="5">
    <source>
        <dbReference type="EMBL" id="EGC38052.1"/>
    </source>
</evidence>
<evidence type="ECO:0000313" key="6">
    <source>
        <dbReference type="Proteomes" id="UP000001064"/>
    </source>
</evidence>
<evidence type="ECO:0000256" key="3">
    <source>
        <dbReference type="ARBA" id="ARBA00022691"/>
    </source>
</evidence>
<dbReference type="FunCoup" id="F0ZDE3">
    <property type="interactions" value="71"/>
</dbReference>
<gene>
    <name evidence="5" type="ORF">DICPUDRAFT_53543</name>
</gene>
<proteinExistence type="inferred from homology"/>
<keyword evidence="2" id="KW-0808">Transferase</keyword>
<dbReference type="InterPro" id="IPR002935">
    <property type="entry name" value="SAM_O-MeTrfase"/>
</dbReference>
<dbReference type="Proteomes" id="UP000001064">
    <property type="component" value="Unassembled WGS sequence"/>
</dbReference>
<dbReference type="GO" id="GO:0032259">
    <property type="term" value="P:methylation"/>
    <property type="evidence" value="ECO:0007669"/>
    <property type="project" value="UniProtKB-KW"/>
</dbReference>
<dbReference type="RefSeq" id="XP_003285453.1">
    <property type="nucleotide sequence ID" value="XM_003285405.1"/>
</dbReference>
<reference evidence="6" key="1">
    <citation type="journal article" date="2011" name="Genome Biol.">
        <title>Comparative genomics of the social amoebae Dictyostelium discoideum and Dictyostelium purpureum.</title>
        <authorList>
            <consortium name="US DOE Joint Genome Institute (JGI-PGF)"/>
            <person name="Sucgang R."/>
            <person name="Kuo A."/>
            <person name="Tian X."/>
            <person name="Salerno W."/>
            <person name="Parikh A."/>
            <person name="Feasley C.L."/>
            <person name="Dalin E."/>
            <person name="Tu H."/>
            <person name="Huang E."/>
            <person name="Barry K."/>
            <person name="Lindquist E."/>
            <person name="Shapiro H."/>
            <person name="Bruce D."/>
            <person name="Schmutz J."/>
            <person name="Salamov A."/>
            <person name="Fey P."/>
            <person name="Gaudet P."/>
            <person name="Anjard C."/>
            <person name="Babu M.M."/>
            <person name="Basu S."/>
            <person name="Bushmanova Y."/>
            <person name="van der Wel H."/>
            <person name="Katoh-Kurasawa M."/>
            <person name="Dinh C."/>
            <person name="Coutinho P.M."/>
            <person name="Saito T."/>
            <person name="Elias M."/>
            <person name="Schaap P."/>
            <person name="Kay R.R."/>
            <person name="Henrissat B."/>
            <person name="Eichinger L."/>
            <person name="Rivero F."/>
            <person name="Putnam N.H."/>
            <person name="West C.M."/>
            <person name="Loomis W.F."/>
            <person name="Chisholm R.L."/>
            <person name="Shaulsky G."/>
            <person name="Strassmann J.E."/>
            <person name="Queller D.C."/>
            <person name="Kuspa A."/>
            <person name="Grigoriev I.V."/>
        </authorList>
    </citation>
    <scope>NUCLEOTIDE SEQUENCE [LARGE SCALE GENOMIC DNA]</scope>
    <source>
        <strain evidence="6">QSDP1</strain>
    </source>
</reference>
<dbReference type="CDD" id="cd02440">
    <property type="entry name" value="AdoMet_MTases"/>
    <property type="match status" value="1"/>
</dbReference>
<keyword evidence="6" id="KW-1185">Reference proteome</keyword>
<accession>F0ZDE3</accession>
<dbReference type="Pfam" id="PF01596">
    <property type="entry name" value="Methyltransf_3"/>
    <property type="match status" value="1"/>
</dbReference>
<dbReference type="STRING" id="5786.F0ZDE3"/>
<dbReference type="InParanoid" id="F0ZDE3"/>
<dbReference type="GO" id="GO:0008171">
    <property type="term" value="F:O-methyltransferase activity"/>
    <property type="evidence" value="ECO:0007669"/>
    <property type="project" value="InterPro"/>
</dbReference>
<dbReference type="KEGG" id="dpp:DICPUDRAFT_53543"/>
<keyword evidence="1" id="KW-0489">Methyltransferase</keyword>
<sequence length="229" mass="25445">MEPIEVKNTGKIKLAITQDLVQYTIDHSNQLNEVQKELILFTRGQVERPQMLTTADQVVFFQFLIKILNAKKVIDVGVYTGLSSLSAALALPADGKVVSCDVSDEFTQHARKFWAKAGVADKINLKIQPAGDTLQELIDNGESGTFDFIFIDADKTSYDLYYELGLQLIRKGGVIAIDNVLQDGRVLDLNNNEPNVTAIRKINEKIRDDSRVSKSMLPFADGITLVTKN</sequence>
<dbReference type="GO" id="GO:0008757">
    <property type="term" value="F:S-adenosylmethionine-dependent methyltransferase activity"/>
    <property type="evidence" value="ECO:0000318"/>
    <property type="project" value="GO_Central"/>
</dbReference>
<dbReference type="InterPro" id="IPR029063">
    <property type="entry name" value="SAM-dependent_MTases_sf"/>
</dbReference>
<dbReference type="InterPro" id="IPR050362">
    <property type="entry name" value="Cation-dep_OMT"/>
</dbReference>
<keyword evidence="3" id="KW-0949">S-adenosyl-L-methionine</keyword>
<dbReference type="PANTHER" id="PTHR10509:SF99">
    <property type="entry name" value="CAFFEOYL-COA O-METHYLTRANSFERASE 1-RELATED"/>
    <property type="match status" value="1"/>
</dbReference>
<dbReference type="AlphaFoldDB" id="F0ZDE3"/>
<dbReference type="OMA" id="VCFEGVF"/>
<dbReference type="eggNOG" id="KOG1663">
    <property type="taxonomic scope" value="Eukaryota"/>
</dbReference>
<dbReference type="Gene3D" id="3.40.50.150">
    <property type="entry name" value="Vaccinia Virus protein VP39"/>
    <property type="match status" value="1"/>
</dbReference>
<dbReference type="VEuPathDB" id="AmoebaDB:DICPUDRAFT_53543"/>
<dbReference type="GeneID" id="10502897"/>
<dbReference type="SUPFAM" id="SSF53335">
    <property type="entry name" value="S-adenosyl-L-methionine-dependent methyltransferases"/>
    <property type="match status" value="1"/>
</dbReference>
<evidence type="ECO:0000256" key="1">
    <source>
        <dbReference type="ARBA" id="ARBA00022603"/>
    </source>
</evidence>
<evidence type="ECO:0000256" key="4">
    <source>
        <dbReference type="ARBA" id="ARBA00023453"/>
    </source>
</evidence>
<dbReference type="PROSITE" id="PS51682">
    <property type="entry name" value="SAM_OMT_I"/>
    <property type="match status" value="1"/>
</dbReference>
<dbReference type="OrthoDB" id="10251242at2759"/>